<dbReference type="GO" id="GO:0006508">
    <property type="term" value="P:proteolysis"/>
    <property type="evidence" value="ECO:0007669"/>
    <property type="project" value="InterPro"/>
</dbReference>
<dbReference type="Pfam" id="PF00326">
    <property type="entry name" value="Peptidase_S9"/>
    <property type="match status" value="1"/>
</dbReference>
<evidence type="ECO:0000256" key="1">
    <source>
        <dbReference type="ARBA" id="ARBA00022801"/>
    </source>
</evidence>
<dbReference type="AlphaFoldDB" id="A0A0S2KM26"/>
<protein>
    <recommendedName>
        <fullName evidence="3">Peptidase S9 prolyl oligopeptidase catalytic domain-containing protein</fullName>
    </recommendedName>
</protein>
<dbReference type="OrthoDB" id="9812921at2"/>
<name>A0A0S2KM26_9BACT</name>
<dbReference type="STRING" id="76123.AS203_08700"/>
<evidence type="ECO:0000259" key="3">
    <source>
        <dbReference type="Pfam" id="PF00326"/>
    </source>
</evidence>
<dbReference type="PANTHER" id="PTHR42776">
    <property type="entry name" value="SERINE PEPTIDASE S9 FAMILY MEMBER"/>
    <property type="match status" value="1"/>
</dbReference>
<accession>A0A0S2KM26</accession>
<gene>
    <name evidence="4" type="ORF">AS203_08700</name>
</gene>
<dbReference type="InterPro" id="IPR011042">
    <property type="entry name" value="6-blade_b-propeller_TolB-like"/>
</dbReference>
<dbReference type="GO" id="GO:0004252">
    <property type="term" value="F:serine-type endopeptidase activity"/>
    <property type="evidence" value="ECO:0007669"/>
    <property type="project" value="TreeGrafter"/>
</dbReference>
<dbReference type="InterPro" id="IPR029058">
    <property type="entry name" value="AB_hydrolase_fold"/>
</dbReference>
<dbReference type="Gene3D" id="3.40.50.1820">
    <property type="entry name" value="alpha/beta hydrolase"/>
    <property type="match status" value="1"/>
</dbReference>
<dbReference type="SUPFAM" id="SSF82171">
    <property type="entry name" value="DPP6 N-terminal domain-like"/>
    <property type="match status" value="1"/>
</dbReference>
<evidence type="ECO:0000313" key="5">
    <source>
        <dbReference type="Proteomes" id="UP000056252"/>
    </source>
</evidence>
<dbReference type="RefSeq" id="WP_060544381.1">
    <property type="nucleotide sequence ID" value="NZ_CP013195.1"/>
</dbReference>
<evidence type="ECO:0000313" key="4">
    <source>
        <dbReference type="EMBL" id="ALO49155.1"/>
    </source>
</evidence>
<dbReference type="KEGG" id="peo:AS203_08700"/>
<organism evidence="4 5">
    <name type="scientific">Hoylesella enoeca</name>
    <dbReference type="NCBI Taxonomy" id="76123"/>
    <lineage>
        <taxon>Bacteria</taxon>
        <taxon>Pseudomonadati</taxon>
        <taxon>Bacteroidota</taxon>
        <taxon>Bacteroidia</taxon>
        <taxon>Bacteroidales</taxon>
        <taxon>Prevotellaceae</taxon>
        <taxon>Hoylesella</taxon>
    </lineage>
</organism>
<evidence type="ECO:0000256" key="2">
    <source>
        <dbReference type="SAM" id="SignalP"/>
    </source>
</evidence>
<dbReference type="InterPro" id="IPR001375">
    <property type="entry name" value="Peptidase_S9_cat"/>
</dbReference>
<sequence>MMKHILFFLIGLFFFFADSRATTDKGTSDKDFTYWNKLLNYDLSSDGNWVFWRIQYEKNKDTLYIRNTRNGKQYQFASASMPEFSKDGQWIAFSIPAREKTKDSSIPYQIKAIRLTDGKEKVFSDAERFSFSPNGKFLILFSNQGGSPTTLLYKLNSEQSKLIVGMGDYAFSLDGKYLVYAVHSKIDSGISQIELTDLSNFQTSLPDLPKGQYTSIKWTSHGVIMMKSRPENDILVWNPMHRHVNVLSQTIRQCMPVGMEISLHKNPVWSADGKTLFFGISRRRQTITRKESNVEVWHWKDHQIISRQHDRYYENLMKSDFCMWRPQEDRWERLKDSTMCRAYASANGNYILCFNDRRYLPQFREPLCDIKLKNRLNEHCLSILDSSAIYPRFSLKEKYVYFFKDGRWVFVHTLTGRSDSVFLGADRPLVNTSYDGVVGVAPSWGSLGFIDDDKTFLFYDEYDLWSVRLPEMKYKRLTHGRESGIQFRKLGNEPITLNNNLILIGHSRDGQTGIYRYSADRKHVRLLHGRKSYSRIAWDAKKQNCLFAEEDNTESPKLYFSSDNGKSVQLIASTAKPVYRPKIRKSVLISYPGARGKMLHGALFFPSDYQPGRKYPMIVRLYERQSQQLDNFVYPSSRDAYNTMNYVLEGYFVFLPDIDYEVNRPGQSAVVCVRNAVDSVLHQILDVDAARIGVIGHSWGAYQSVYLSACTSLFAAAIAGAPLTNLVSMYNSVYWENGKTNQELFETGQARMRRPWWEIPDQYQANSPIFCARQIKSPLLLSFGTDDKAVDWRQGLELYITMRRLRKPCILLAYPNEGHTISEETNERDQMRRFMEFFSTYLKGTSAPSWIEYGSPYQEPWNASSTDALPAQSSGK</sequence>
<proteinExistence type="predicted"/>
<dbReference type="PANTHER" id="PTHR42776:SF4">
    <property type="entry name" value="ACYLAMINO-ACID-RELEASING ENZYME"/>
    <property type="match status" value="1"/>
</dbReference>
<dbReference type="SUPFAM" id="SSF53474">
    <property type="entry name" value="alpha/beta-Hydrolases"/>
    <property type="match status" value="1"/>
</dbReference>
<dbReference type="Proteomes" id="UP000056252">
    <property type="component" value="Chromosome"/>
</dbReference>
<feature type="domain" description="Peptidase S9 prolyl oligopeptidase catalytic" evidence="3">
    <location>
        <begin position="676"/>
        <end position="844"/>
    </location>
</feature>
<keyword evidence="1" id="KW-0378">Hydrolase</keyword>
<keyword evidence="5" id="KW-1185">Reference proteome</keyword>
<feature type="signal peptide" evidence="2">
    <location>
        <begin position="1"/>
        <end position="21"/>
    </location>
</feature>
<feature type="chain" id="PRO_5006601942" description="Peptidase S9 prolyl oligopeptidase catalytic domain-containing protein" evidence="2">
    <location>
        <begin position="22"/>
        <end position="876"/>
    </location>
</feature>
<reference evidence="5" key="1">
    <citation type="submission" date="2015-11" db="EMBL/GenBank/DDBJ databases">
        <authorList>
            <person name="Holder M.E."/>
            <person name="Ajami N.J."/>
            <person name="Petrosino J.F."/>
        </authorList>
    </citation>
    <scope>NUCLEOTIDE SEQUENCE [LARGE SCALE GENOMIC DNA]</scope>
    <source>
        <strain evidence="5">F0113</strain>
    </source>
</reference>
<keyword evidence="2" id="KW-0732">Signal</keyword>
<dbReference type="eggNOG" id="COG1506">
    <property type="taxonomic scope" value="Bacteria"/>
</dbReference>
<dbReference type="Gene3D" id="2.120.10.30">
    <property type="entry name" value="TolB, C-terminal domain"/>
    <property type="match status" value="1"/>
</dbReference>
<dbReference type="EMBL" id="CP013195">
    <property type="protein sequence ID" value="ALO49155.1"/>
    <property type="molecule type" value="Genomic_DNA"/>
</dbReference>